<evidence type="ECO:0000256" key="1">
    <source>
        <dbReference type="SAM" id="Phobius"/>
    </source>
</evidence>
<reference evidence="2" key="1">
    <citation type="submission" date="2018-02" db="EMBL/GenBank/DDBJ databases">
        <title>Rhizophora mucronata_Transcriptome.</title>
        <authorList>
            <person name="Meera S.P."/>
            <person name="Sreeshan A."/>
            <person name="Augustine A."/>
        </authorList>
    </citation>
    <scope>NUCLEOTIDE SEQUENCE</scope>
    <source>
        <tissue evidence="2">Leaf</tissue>
    </source>
</reference>
<proteinExistence type="predicted"/>
<keyword evidence="1" id="KW-1133">Transmembrane helix</keyword>
<protein>
    <submittedName>
        <fullName evidence="2">Uncharacterized protein</fullName>
    </submittedName>
</protein>
<evidence type="ECO:0000313" key="2">
    <source>
        <dbReference type="EMBL" id="MBX50541.1"/>
    </source>
</evidence>
<feature type="transmembrane region" description="Helical" evidence="1">
    <location>
        <begin position="15"/>
        <end position="37"/>
    </location>
</feature>
<keyword evidence="1" id="KW-0472">Membrane</keyword>
<sequence length="43" mass="4833">MTILLTATARNVPNWPLLCVIVSIYTGYLTFCLHYLFAALMPS</sequence>
<name>A0A2P2P7E9_RHIMU</name>
<dbReference type="EMBL" id="GGEC01070057">
    <property type="protein sequence ID" value="MBX50541.1"/>
    <property type="molecule type" value="Transcribed_RNA"/>
</dbReference>
<accession>A0A2P2P7E9</accession>
<keyword evidence="1" id="KW-0812">Transmembrane</keyword>
<organism evidence="2">
    <name type="scientific">Rhizophora mucronata</name>
    <name type="common">Asiatic mangrove</name>
    <dbReference type="NCBI Taxonomy" id="61149"/>
    <lineage>
        <taxon>Eukaryota</taxon>
        <taxon>Viridiplantae</taxon>
        <taxon>Streptophyta</taxon>
        <taxon>Embryophyta</taxon>
        <taxon>Tracheophyta</taxon>
        <taxon>Spermatophyta</taxon>
        <taxon>Magnoliopsida</taxon>
        <taxon>eudicotyledons</taxon>
        <taxon>Gunneridae</taxon>
        <taxon>Pentapetalae</taxon>
        <taxon>rosids</taxon>
        <taxon>fabids</taxon>
        <taxon>Malpighiales</taxon>
        <taxon>Rhizophoraceae</taxon>
        <taxon>Rhizophora</taxon>
    </lineage>
</organism>
<dbReference type="AlphaFoldDB" id="A0A2P2P7E9"/>